<dbReference type="OrthoDB" id="9801622at2"/>
<dbReference type="Proteomes" id="UP000294662">
    <property type="component" value="Unassembled WGS sequence"/>
</dbReference>
<organism evidence="3 4">
    <name type="scientific">Antarcticimicrobium sediminis</name>
    <dbReference type="NCBI Taxonomy" id="2546227"/>
    <lineage>
        <taxon>Bacteria</taxon>
        <taxon>Pseudomonadati</taxon>
        <taxon>Pseudomonadota</taxon>
        <taxon>Alphaproteobacteria</taxon>
        <taxon>Rhodobacterales</taxon>
        <taxon>Paracoccaceae</taxon>
        <taxon>Antarcticimicrobium</taxon>
    </lineage>
</organism>
<dbReference type="PANTHER" id="PTHR14969:SF13">
    <property type="entry name" value="AT30094P"/>
    <property type="match status" value="1"/>
</dbReference>
<dbReference type="InterPro" id="IPR000326">
    <property type="entry name" value="PAP2/HPO"/>
</dbReference>
<evidence type="ECO:0000313" key="3">
    <source>
        <dbReference type="EMBL" id="TDE33441.1"/>
    </source>
</evidence>
<comment type="caution">
    <text evidence="3">The sequence shown here is derived from an EMBL/GenBank/DDBJ whole genome shotgun (WGS) entry which is preliminary data.</text>
</comment>
<dbReference type="InterPro" id="IPR036938">
    <property type="entry name" value="PAP2/HPO_sf"/>
</dbReference>
<accession>A0A4R5EG94</accession>
<evidence type="ECO:0000256" key="1">
    <source>
        <dbReference type="SAM" id="Phobius"/>
    </source>
</evidence>
<protein>
    <submittedName>
        <fullName evidence="3">Phosphatase PAP2 family protein</fullName>
    </submittedName>
</protein>
<dbReference type="SMART" id="SM00014">
    <property type="entry name" value="acidPPc"/>
    <property type="match status" value="1"/>
</dbReference>
<dbReference type="SUPFAM" id="SSF48317">
    <property type="entry name" value="Acid phosphatase/Vanadium-dependent haloperoxidase"/>
    <property type="match status" value="1"/>
</dbReference>
<feature type="transmembrane region" description="Helical" evidence="1">
    <location>
        <begin position="24"/>
        <end position="45"/>
    </location>
</feature>
<dbReference type="RefSeq" id="WP_132831580.1">
    <property type="nucleotide sequence ID" value="NZ_SMFP01000032.1"/>
</dbReference>
<evidence type="ECO:0000259" key="2">
    <source>
        <dbReference type="SMART" id="SM00014"/>
    </source>
</evidence>
<keyword evidence="1" id="KW-0472">Membrane</keyword>
<proteinExistence type="predicted"/>
<dbReference type="AlphaFoldDB" id="A0A4R5EG94"/>
<gene>
    <name evidence="3" type="ORF">E1B25_21245</name>
</gene>
<dbReference type="EMBL" id="SMFP01000032">
    <property type="protein sequence ID" value="TDE33441.1"/>
    <property type="molecule type" value="Genomic_DNA"/>
</dbReference>
<keyword evidence="1" id="KW-0812">Transmembrane</keyword>
<dbReference type="PANTHER" id="PTHR14969">
    <property type="entry name" value="SPHINGOSINE-1-PHOSPHATE PHOSPHOHYDROLASE"/>
    <property type="match status" value="1"/>
</dbReference>
<name>A0A4R5EG94_9RHOB</name>
<sequence>MQDFDATLTALINGFAGKSPLGDAVMIGISQWGIPVLVVAVALQWWSGADRRGTRHVLIAAGVAFFLGLGLNQILLLMIDRPRPYVGGLTTLLVPPSVDPSFPSDHATAAFAIAVSFILGGMRKRALWFLVGACLVALSRVFIGIHYAGDVLGGAVTGAVAAVIIWLGYRRGTRLDRFLTGLF</sequence>
<dbReference type="Pfam" id="PF01569">
    <property type="entry name" value="PAP2"/>
    <property type="match status" value="1"/>
</dbReference>
<feature type="transmembrane region" description="Helical" evidence="1">
    <location>
        <begin position="57"/>
        <end position="79"/>
    </location>
</feature>
<keyword evidence="4" id="KW-1185">Reference proteome</keyword>
<feature type="transmembrane region" description="Helical" evidence="1">
    <location>
        <begin position="126"/>
        <end position="145"/>
    </location>
</feature>
<dbReference type="Gene3D" id="1.20.144.10">
    <property type="entry name" value="Phosphatidic acid phosphatase type 2/haloperoxidase"/>
    <property type="match status" value="1"/>
</dbReference>
<evidence type="ECO:0000313" key="4">
    <source>
        <dbReference type="Proteomes" id="UP000294662"/>
    </source>
</evidence>
<feature type="transmembrane region" description="Helical" evidence="1">
    <location>
        <begin position="151"/>
        <end position="169"/>
    </location>
</feature>
<reference evidence="3 4" key="1">
    <citation type="submission" date="2019-03" db="EMBL/GenBank/DDBJ databases">
        <authorList>
            <person name="Zhang S."/>
        </authorList>
    </citation>
    <scope>NUCLEOTIDE SEQUENCE [LARGE SCALE GENOMIC DNA]</scope>
    <source>
        <strain evidence="3 4">S4J41</strain>
    </source>
</reference>
<keyword evidence="1" id="KW-1133">Transmembrane helix</keyword>
<feature type="transmembrane region" description="Helical" evidence="1">
    <location>
        <begin position="102"/>
        <end position="119"/>
    </location>
</feature>
<feature type="domain" description="Phosphatidic acid phosphatase type 2/haloperoxidase" evidence="2">
    <location>
        <begin position="57"/>
        <end position="166"/>
    </location>
</feature>